<evidence type="ECO:0000256" key="1">
    <source>
        <dbReference type="ARBA" id="ARBA00022997"/>
    </source>
</evidence>
<comment type="cofactor">
    <cofactor evidence="2">
        <name>Zn(2+)</name>
        <dbReference type="ChEBI" id="CHEBI:29105"/>
    </cofactor>
</comment>
<dbReference type="Gene3D" id="3.20.20.140">
    <property type="entry name" value="Metal-dependent hydrolases"/>
    <property type="match status" value="1"/>
</dbReference>
<comment type="caution">
    <text evidence="3">The sequence shown here is derived from an EMBL/GenBank/DDBJ whole genome shotgun (WGS) entry which is preliminary data.</text>
</comment>
<keyword evidence="1 2" id="KW-0224">Dipeptidase</keyword>
<evidence type="ECO:0000256" key="2">
    <source>
        <dbReference type="RuleBase" id="RU341113"/>
    </source>
</evidence>
<proteinExistence type="inferred from homology"/>
<dbReference type="GO" id="GO:0046872">
    <property type="term" value="F:metal ion binding"/>
    <property type="evidence" value="ECO:0007669"/>
    <property type="project" value="UniProtKB-UniRule"/>
</dbReference>
<dbReference type="GO" id="GO:0006508">
    <property type="term" value="P:proteolysis"/>
    <property type="evidence" value="ECO:0007669"/>
    <property type="project" value="UniProtKB-KW"/>
</dbReference>
<protein>
    <recommendedName>
        <fullName evidence="2">Dipeptidase</fullName>
        <ecNumber evidence="2">3.4.13.19</ecNumber>
    </recommendedName>
</protein>
<reference evidence="3" key="1">
    <citation type="submission" date="2023-10" db="EMBL/GenBank/DDBJ databases">
        <authorList>
            <person name="Hackl T."/>
        </authorList>
    </citation>
    <scope>NUCLEOTIDE SEQUENCE</scope>
</reference>
<dbReference type="CDD" id="cd01301">
    <property type="entry name" value="rDP_like"/>
    <property type="match status" value="1"/>
</dbReference>
<accession>A0AAI8VMY2</accession>
<comment type="catalytic activity">
    <reaction evidence="2">
        <text>an L-aminoacyl-L-amino acid + H2O = 2 an L-alpha-amino acid</text>
        <dbReference type="Rhea" id="RHEA:48940"/>
        <dbReference type="ChEBI" id="CHEBI:15377"/>
        <dbReference type="ChEBI" id="CHEBI:59869"/>
        <dbReference type="ChEBI" id="CHEBI:77460"/>
        <dbReference type="EC" id="3.4.13.19"/>
    </reaction>
</comment>
<organism evidence="3 4">
    <name type="scientific">Anthostomella pinea</name>
    <dbReference type="NCBI Taxonomy" id="933095"/>
    <lineage>
        <taxon>Eukaryota</taxon>
        <taxon>Fungi</taxon>
        <taxon>Dikarya</taxon>
        <taxon>Ascomycota</taxon>
        <taxon>Pezizomycotina</taxon>
        <taxon>Sordariomycetes</taxon>
        <taxon>Xylariomycetidae</taxon>
        <taxon>Xylariales</taxon>
        <taxon>Xylariaceae</taxon>
        <taxon>Anthostomella</taxon>
    </lineage>
</organism>
<dbReference type="PANTHER" id="PTHR10443">
    <property type="entry name" value="MICROSOMAL DIPEPTIDASE"/>
    <property type="match status" value="1"/>
</dbReference>
<dbReference type="EC" id="3.4.13.19" evidence="2"/>
<keyword evidence="2" id="KW-0479">Metal-binding</keyword>
<dbReference type="AlphaFoldDB" id="A0AAI8VMY2"/>
<dbReference type="GO" id="GO:0070573">
    <property type="term" value="F:metallodipeptidase activity"/>
    <property type="evidence" value="ECO:0007669"/>
    <property type="project" value="InterPro"/>
</dbReference>
<keyword evidence="2" id="KW-0482">Metalloprotease</keyword>
<name>A0AAI8VMY2_9PEZI</name>
<comment type="similarity">
    <text evidence="2">Belongs to the metallo-dependent hydrolases superfamily. Peptidase M19 family.</text>
</comment>
<keyword evidence="4" id="KW-1185">Reference proteome</keyword>
<evidence type="ECO:0000313" key="4">
    <source>
        <dbReference type="Proteomes" id="UP001295740"/>
    </source>
</evidence>
<keyword evidence="2" id="KW-0378">Hydrolase</keyword>
<dbReference type="PANTHER" id="PTHR10443:SF12">
    <property type="entry name" value="DIPEPTIDASE"/>
    <property type="match status" value="1"/>
</dbReference>
<dbReference type="Pfam" id="PF01244">
    <property type="entry name" value="Peptidase_M19"/>
    <property type="match status" value="1"/>
</dbReference>
<dbReference type="InterPro" id="IPR008257">
    <property type="entry name" value="Pept_M19"/>
</dbReference>
<dbReference type="SUPFAM" id="SSF51556">
    <property type="entry name" value="Metallo-dependent hydrolases"/>
    <property type="match status" value="1"/>
</dbReference>
<dbReference type="InterPro" id="IPR032466">
    <property type="entry name" value="Metal_Hydrolase"/>
</dbReference>
<keyword evidence="2" id="KW-0862">Zinc</keyword>
<keyword evidence="2" id="KW-0645">Protease</keyword>
<dbReference type="EMBL" id="CAUWAG010000010">
    <property type="protein sequence ID" value="CAJ2507864.1"/>
    <property type="molecule type" value="Genomic_DNA"/>
</dbReference>
<sequence>MFSEPAAAFHVQLYRLTILFPLHFYTTRRQSTTTGETGSTAHKMDDKAEMGEKACLEVEVEPTETTPRKPSFPKAVVTFLCLFFFISVLHPAMRPYHPLSRGYAHVCPKSVEGRVQRILSETPLIGTHIPSPAAIPTMRDRVLTIAADGHNDLAIFIRLFYNNHIYQKNFTEPFEEGGMAMHVDLPRLREGLNGGAFWSVFTPCPANGSDYSDENYASSVQLTLQQIDLMTRLQAAYPNDFSGIVDSKSAVAAFKEGKLISPLGIEGLHQIGNSVANLRRFHAMGVRYATLTHNCGNIFADAAIWERPFGKAPAYWGGVSLKGRQLVNEMNRIGMIVDLSHVSVDTMVDVLGGREEWAGSKAPIMFSHSSAYALCPHPRNAPDHVLELVKKTNSVIMVNFSPDFVSCVDKGNKNGIPDLFPENNTLSHVVDHITYIGNLIGYDHVGLGSDFDGIMSTPEGLDDVSKYPDLIAELLKRGVSDKDAAKIAGGNILRVWGDVEKVAAKMQADGEPVMEDDLPNLFPDDLLLG</sequence>
<dbReference type="Proteomes" id="UP001295740">
    <property type="component" value="Unassembled WGS sequence"/>
</dbReference>
<evidence type="ECO:0000313" key="3">
    <source>
        <dbReference type="EMBL" id="CAJ2507864.1"/>
    </source>
</evidence>
<dbReference type="PROSITE" id="PS51365">
    <property type="entry name" value="RENAL_DIPEPTIDASE_2"/>
    <property type="match status" value="1"/>
</dbReference>
<gene>
    <name evidence="3" type="ORF">KHLLAP_LOCUS8332</name>
</gene>